<name>A0A8H6HSU2_9AGAR</name>
<evidence type="ECO:0000313" key="2">
    <source>
        <dbReference type="Proteomes" id="UP000521943"/>
    </source>
</evidence>
<comment type="caution">
    <text evidence="1">The sequence shown here is derived from an EMBL/GenBank/DDBJ whole genome shotgun (WGS) entry which is preliminary data.</text>
</comment>
<accession>A0A8H6HSU2</accession>
<gene>
    <name evidence="1" type="ORF">DFP72DRAFT_849699</name>
</gene>
<dbReference type="EMBL" id="JACGCI010000043">
    <property type="protein sequence ID" value="KAF6752563.1"/>
    <property type="molecule type" value="Genomic_DNA"/>
</dbReference>
<dbReference type="AlphaFoldDB" id="A0A8H6HSU2"/>
<dbReference type="OrthoDB" id="3116740at2759"/>
<organism evidence="1 2">
    <name type="scientific">Ephemerocybe angulata</name>
    <dbReference type="NCBI Taxonomy" id="980116"/>
    <lineage>
        <taxon>Eukaryota</taxon>
        <taxon>Fungi</taxon>
        <taxon>Dikarya</taxon>
        <taxon>Basidiomycota</taxon>
        <taxon>Agaricomycotina</taxon>
        <taxon>Agaricomycetes</taxon>
        <taxon>Agaricomycetidae</taxon>
        <taxon>Agaricales</taxon>
        <taxon>Agaricineae</taxon>
        <taxon>Psathyrellaceae</taxon>
        <taxon>Ephemerocybe</taxon>
    </lineage>
</organism>
<dbReference type="Proteomes" id="UP000521943">
    <property type="component" value="Unassembled WGS sequence"/>
</dbReference>
<evidence type="ECO:0000313" key="1">
    <source>
        <dbReference type="EMBL" id="KAF6752563.1"/>
    </source>
</evidence>
<keyword evidence="2" id="KW-1185">Reference proteome</keyword>
<proteinExistence type="predicted"/>
<protein>
    <submittedName>
        <fullName evidence="1">Uncharacterized protein</fullName>
    </submittedName>
</protein>
<reference evidence="1 2" key="1">
    <citation type="submission" date="2020-07" db="EMBL/GenBank/DDBJ databases">
        <title>Comparative genomics of pyrophilous fungi reveals a link between fire events and developmental genes.</title>
        <authorList>
            <consortium name="DOE Joint Genome Institute"/>
            <person name="Steindorff A.S."/>
            <person name="Carver A."/>
            <person name="Calhoun S."/>
            <person name="Stillman K."/>
            <person name="Liu H."/>
            <person name="Lipzen A."/>
            <person name="Pangilinan J."/>
            <person name="Labutti K."/>
            <person name="Bruns T.D."/>
            <person name="Grigoriev I.V."/>
        </authorList>
    </citation>
    <scope>NUCLEOTIDE SEQUENCE [LARGE SCALE GENOMIC DNA]</scope>
    <source>
        <strain evidence="1 2">CBS 144469</strain>
    </source>
</reference>
<sequence length="253" mass="29526">MRMLGYSHVTKHTHLLDALAMGRRAKYFTLAEKASAQKIQREKLKDTPEAIARRKAENRRQYLKRKPSPTICSSVERHSRAPMSWTDWRPTFERFYHGEDTLFLGDIELGRDDFEAMGGLPPYYGSLTVLGSFEEVWGELSAALHGYMTYRYINEVGRKMSWIKQARDSDVREELWGHHRTLMKRWKVLTDFLGVKSILHYAPSELIAMINMQWTSRLIVFAVEDLEAFGRGRASFLRMCSDRLWEMGLSHSD</sequence>